<accession>L0JZL6</accession>
<dbReference type="EMBL" id="CP003929">
    <property type="protein sequence ID" value="AGB37745.1"/>
    <property type="molecule type" value="Genomic_DNA"/>
</dbReference>
<reference evidence="2 3" key="1">
    <citation type="submission" date="2012-11" db="EMBL/GenBank/DDBJ databases">
        <title>FINISHED of Natronococcus occultus SP4, DSM 3396.</title>
        <authorList>
            <consortium name="DOE Joint Genome Institute"/>
            <person name="Eisen J."/>
            <person name="Huntemann M."/>
            <person name="Wei C.-L."/>
            <person name="Han J."/>
            <person name="Detter J.C."/>
            <person name="Han C."/>
            <person name="Tapia R."/>
            <person name="Chen A."/>
            <person name="Kyrpides N."/>
            <person name="Mavromatis K."/>
            <person name="Markowitz V."/>
            <person name="Szeto E."/>
            <person name="Ivanova N."/>
            <person name="Mikhailova N."/>
            <person name="Ovchinnikova G."/>
            <person name="Pagani I."/>
            <person name="Pati A."/>
            <person name="Goodwin L."/>
            <person name="Nordberg H.P."/>
            <person name="Cantor M.N."/>
            <person name="Hua S.X."/>
            <person name="Woyke T."/>
            <person name="Eisen J."/>
            <person name="Klenk H.-P."/>
            <person name="Klenk H.-P."/>
        </authorList>
    </citation>
    <scope>NUCLEOTIDE SEQUENCE [LARGE SCALE GENOMIC DNA]</scope>
    <source>
        <strain evidence="2 3">SP4</strain>
    </source>
</reference>
<proteinExistence type="predicted"/>
<dbReference type="RefSeq" id="WP_015321189.1">
    <property type="nucleotide sequence ID" value="NC_019974.1"/>
</dbReference>
<dbReference type="InterPro" id="IPR010995">
    <property type="entry name" value="DNA_repair_Rad51/TF_NusA_a-hlx"/>
</dbReference>
<dbReference type="Gene3D" id="1.20.120.20">
    <property type="entry name" value="Apolipoprotein"/>
    <property type="match status" value="1"/>
</dbReference>
<dbReference type="GO" id="GO:0000166">
    <property type="term" value="F:nucleotide binding"/>
    <property type="evidence" value="ECO:0007669"/>
    <property type="project" value="InterPro"/>
</dbReference>
<dbReference type="Proteomes" id="UP000010878">
    <property type="component" value="Chromosome"/>
</dbReference>
<feature type="coiled-coil region" evidence="1">
    <location>
        <begin position="90"/>
        <end position="200"/>
    </location>
</feature>
<protein>
    <recommendedName>
        <fullName evidence="4">Helix-hairpin-helix domain-containing protein</fullName>
    </recommendedName>
</protein>
<evidence type="ECO:0000313" key="2">
    <source>
        <dbReference type="EMBL" id="AGB37745.1"/>
    </source>
</evidence>
<dbReference type="KEGG" id="nou:Natoc_1955"/>
<dbReference type="HOGENOM" id="CLU_951932_0_0_2"/>
<dbReference type="Pfam" id="PF14520">
    <property type="entry name" value="HHH_5"/>
    <property type="match status" value="1"/>
</dbReference>
<sequence>MFDLQRATIEGSQQLVERSFATRGTVSRMMLTGVKSQESLQRQQLELAQAMTHGTIGTMTAMVPGGNQEPILGGVDESFDQLKTTHAEFYDALERELERDVESVDELSAEFTDAMETSTERLLESSHEIEDRTVENVDELSAQLREQLERTRELQDELESQLEDRTEDVEKLLETQAEQIDAIQEQLEQQAEQAREAGGTSIPIGSDRTIEEIDGIGTMTSDRLSEAGITTVDDLTGSDPETIAEAAEVSTARAREWIDRAEA</sequence>
<gene>
    <name evidence="2" type="ORF">Natoc_1955</name>
</gene>
<keyword evidence="3" id="KW-1185">Reference proteome</keyword>
<keyword evidence="1" id="KW-0175">Coiled coil</keyword>
<name>L0JZL6_9EURY</name>
<evidence type="ECO:0000256" key="1">
    <source>
        <dbReference type="SAM" id="Coils"/>
    </source>
</evidence>
<evidence type="ECO:0000313" key="3">
    <source>
        <dbReference type="Proteomes" id="UP000010878"/>
    </source>
</evidence>
<evidence type="ECO:0008006" key="4">
    <source>
        <dbReference type="Google" id="ProtNLM"/>
    </source>
</evidence>
<dbReference type="eggNOG" id="arCOG06233">
    <property type="taxonomic scope" value="Archaea"/>
</dbReference>
<organism evidence="2 3">
    <name type="scientific">Natronococcus occultus SP4</name>
    <dbReference type="NCBI Taxonomy" id="694430"/>
    <lineage>
        <taxon>Archaea</taxon>
        <taxon>Methanobacteriati</taxon>
        <taxon>Methanobacteriota</taxon>
        <taxon>Stenosarchaea group</taxon>
        <taxon>Halobacteria</taxon>
        <taxon>Halobacteriales</taxon>
        <taxon>Natrialbaceae</taxon>
        <taxon>Natronococcus</taxon>
    </lineage>
</organism>
<dbReference type="OrthoDB" id="178099at2157"/>
<dbReference type="SUPFAM" id="SSF47794">
    <property type="entry name" value="Rad51 N-terminal domain-like"/>
    <property type="match status" value="1"/>
</dbReference>
<dbReference type="SUPFAM" id="SSF58113">
    <property type="entry name" value="Apolipoprotein A-I"/>
    <property type="match status" value="1"/>
</dbReference>
<dbReference type="AlphaFoldDB" id="L0JZL6"/>
<dbReference type="Gene3D" id="1.10.150.20">
    <property type="entry name" value="5' to 3' exonuclease, C-terminal subdomain"/>
    <property type="match status" value="1"/>
</dbReference>
<dbReference type="GeneID" id="14405039"/>
<dbReference type="eggNOG" id="arCOG06342">
    <property type="taxonomic scope" value="Archaea"/>
</dbReference>